<sequence>MRKCLILILTFNICHLIYSQDLVKDIIKNNAGSKPYRLLKANDNIFFFAFPNSNSSERLFKTNGLASNTVSIDYIHGTSSQSNIYYWGELYNVGNNAVFFAYRHDPIFEGTELWVTNGTSEGTNLLKDIYPGPRGSESKHHIKFNNKLLFTADNGTHGSELWITDGTDSGTFLLNDTEEGPESPTYQRYYSEFKENNIIIGDKLYFRNGNWATGAELWITDGTILGTRMIKDIDPGLGGSNPTYLTNIGNLVYFQSYNQTTGAELWVTDGTSQGTYLVKDIFDGVNGSAPKSLVKLNEKIIFSANDGIHGDELWISDGTPIGTKILKDILINGSSSPRNLYVLNNFVYFTANDGIHGEELWITDGTEIGTKLVKDINPNINISGEQTYSIDNFKFHKCSTNKVCFVIKDELERYQLWASDGSELGTKHLNHLNFDEEGAYFKDLIDFNSNLYFVSSNSIGKNRLWKTDGSINGTKLIESNTVSSKLENSKILLSTEDFLYFSAFDSLAGEELFKTDGVVTELIKDINKSVPTYNEMFIDVISNDNIMIFSYSDDLNGFQYWTTTIDTKVAKPLIDLSSNRDLFFQFYGENPVQIKRIQKVLNDFYFNLNNKIWKYHNSNLQLIYSGRSVSELCETNGKIRWMDTNKIMEFDGVNVNLISNVQGVGYAATTFNGCSYFVVENGTYGEEIWKTDGTQQGTMLLKDINPGITGSQPTNFKKVGNKLFFFARTLEHGKELWVTEGTTASTKMVKDIDIGTGNIFPYSVTNLGDSLLIFNIYYEEFDNMVFWVSNGTFEGTNLLAGNDLSSIVYPVVNSYGLPIYNNLLYFTAFDGTDFSLFSTNGKSINLVKNNVHATEFAVLNNRLYFSNNYYNGESNNTIWVSDGTEEGTKKLLNTNELNIFSNRKLHPSQNSLFFMAMDNTYGAEVRYISVCIDSLNIENSVPTNLDFISSNLISAGKENKILEGVNVKYSTANSIILNQGFEAKLGSIFKAEIGGCINNSFLNVK</sequence>
<evidence type="ECO:0000313" key="1">
    <source>
        <dbReference type="EMBL" id="MFC3811813.1"/>
    </source>
</evidence>
<dbReference type="NCBIfam" id="NF045639">
    <property type="entry name" value="GCX_COOH"/>
    <property type="match status" value="1"/>
</dbReference>
<name>A0ABV7Z0S7_9BACT</name>
<evidence type="ECO:0000313" key="2">
    <source>
        <dbReference type="Proteomes" id="UP001595616"/>
    </source>
</evidence>
<proteinExistence type="predicted"/>
<dbReference type="EMBL" id="JBHRYQ010000001">
    <property type="protein sequence ID" value="MFC3811813.1"/>
    <property type="molecule type" value="Genomic_DNA"/>
</dbReference>
<gene>
    <name evidence="1" type="ORF">ACFOOI_14210</name>
</gene>
<comment type="caution">
    <text evidence="1">The sequence shown here is derived from an EMBL/GenBank/DDBJ whole genome shotgun (WGS) entry which is preliminary data.</text>
</comment>
<dbReference type="RefSeq" id="WP_379838661.1">
    <property type="nucleotide sequence ID" value="NZ_JBHRYQ010000001.1"/>
</dbReference>
<dbReference type="SUPFAM" id="SSF63825">
    <property type="entry name" value="YWTD domain"/>
    <property type="match status" value="1"/>
</dbReference>
<accession>A0ABV7Z0S7</accession>
<keyword evidence="2" id="KW-1185">Reference proteome</keyword>
<organism evidence="1 2">
    <name type="scientific">Lacihabitans lacunae</name>
    <dbReference type="NCBI Taxonomy" id="1028214"/>
    <lineage>
        <taxon>Bacteria</taxon>
        <taxon>Pseudomonadati</taxon>
        <taxon>Bacteroidota</taxon>
        <taxon>Cytophagia</taxon>
        <taxon>Cytophagales</taxon>
        <taxon>Leadbetterellaceae</taxon>
        <taxon>Lacihabitans</taxon>
    </lineage>
</organism>
<reference evidence="2" key="1">
    <citation type="journal article" date="2019" name="Int. J. Syst. Evol. Microbiol.">
        <title>The Global Catalogue of Microorganisms (GCM) 10K type strain sequencing project: providing services to taxonomists for standard genome sequencing and annotation.</title>
        <authorList>
            <consortium name="The Broad Institute Genomics Platform"/>
            <consortium name="The Broad Institute Genome Sequencing Center for Infectious Disease"/>
            <person name="Wu L."/>
            <person name="Ma J."/>
        </authorList>
    </citation>
    <scope>NUCLEOTIDE SEQUENCE [LARGE SCALE GENOMIC DNA]</scope>
    <source>
        <strain evidence="2">CECT 7956</strain>
    </source>
</reference>
<dbReference type="InterPro" id="IPR055015">
    <property type="entry name" value="GCX_COOH"/>
</dbReference>
<dbReference type="Proteomes" id="UP001595616">
    <property type="component" value="Unassembled WGS sequence"/>
</dbReference>
<protein>
    <submittedName>
        <fullName evidence="1">3-coathanger stack domain-containing protein</fullName>
    </submittedName>
</protein>